<comment type="caution">
    <text evidence="1">The sequence shown here is derived from an EMBL/GenBank/DDBJ whole genome shotgun (WGS) entry which is preliminary data.</text>
</comment>
<gene>
    <name evidence="1" type="ORF">ACHHYP_15521</name>
</gene>
<dbReference type="InterPro" id="IPR019410">
    <property type="entry name" value="Methyltransf_16"/>
</dbReference>
<dbReference type="InterPro" id="IPR029063">
    <property type="entry name" value="SAM-dependent_MTases_sf"/>
</dbReference>
<evidence type="ECO:0000313" key="1">
    <source>
        <dbReference type="EMBL" id="OQR82793.1"/>
    </source>
</evidence>
<proteinExistence type="predicted"/>
<keyword evidence="2" id="KW-1185">Reference proteome</keyword>
<name>A0A1V9YAM7_ACHHY</name>
<dbReference type="Proteomes" id="UP000243579">
    <property type="component" value="Unassembled WGS sequence"/>
</dbReference>
<dbReference type="EMBL" id="JNBR01002418">
    <property type="protein sequence ID" value="OQR82793.1"/>
    <property type="molecule type" value="Genomic_DNA"/>
</dbReference>
<dbReference type="OrthoDB" id="413520at2759"/>
<protein>
    <submittedName>
        <fullName evidence="1">Uncharacterized protein</fullName>
    </submittedName>
</protein>
<dbReference type="Pfam" id="PF10294">
    <property type="entry name" value="Methyltransf_16"/>
    <property type="match status" value="1"/>
</dbReference>
<dbReference type="Gene3D" id="3.40.50.150">
    <property type="entry name" value="Vaccinia Virus protein VP39"/>
    <property type="match status" value="1"/>
</dbReference>
<evidence type="ECO:0000313" key="2">
    <source>
        <dbReference type="Proteomes" id="UP000243579"/>
    </source>
</evidence>
<sequence length="110" mass="12167">MATDPSTSNAIVPFSGQGLNEIDSCDVLLGADIIACPYEQAFDDLLSSLRHLVASPAAIALIAYKPRHGSEVKFFHKLKRHFSYSVVPTTEYHVDFQHLGIQLLRITVKL</sequence>
<dbReference type="STRING" id="1202772.A0A1V9YAM7"/>
<dbReference type="AlphaFoldDB" id="A0A1V9YAM7"/>
<organism evidence="1 2">
    <name type="scientific">Achlya hypogyna</name>
    <name type="common">Oomycete</name>
    <name type="synonym">Protoachlya hypogyna</name>
    <dbReference type="NCBI Taxonomy" id="1202772"/>
    <lineage>
        <taxon>Eukaryota</taxon>
        <taxon>Sar</taxon>
        <taxon>Stramenopiles</taxon>
        <taxon>Oomycota</taxon>
        <taxon>Saprolegniomycetes</taxon>
        <taxon>Saprolegniales</taxon>
        <taxon>Achlyaceae</taxon>
        <taxon>Achlya</taxon>
    </lineage>
</organism>
<reference evidence="1 2" key="1">
    <citation type="journal article" date="2014" name="Genome Biol. Evol.">
        <title>The secreted proteins of Achlya hypogyna and Thraustotheca clavata identify the ancestral oomycete secretome and reveal gene acquisitions by horizontal gene transfer.</title>
        <authorList>
            <person name="Misner I."/>
            <person name="Blouin N."/>
            <person name="Leonard G."/>
            <person name="Richards T.A."/>
            <person name="Lane C.E."/>
        </authorList>
    </citation>
    <scope>NUCLEOTIDE SEQUENCE [LARGE SCALE GENOMIC DNA]</scope>
    <source>
        <strain evidence="1 2">ATCC 48635</strain>
    </source>
</reference>
<accession>A0A1V9YAM7</accession>